<evidence type="ECO:0000313" key="1">
    <source>
        <dbReference type="EMBL" id="GAA0163831.1"/>
    </source>
</evidence>
<sequence length="224" mass="24825">MLFENTKKNVDIISSLEEAGVMPTVETDGPYYPQLVRKFICNMIENIDDPVSPNFQKETFQNFTFDFSPCLINGCFARANGGETGYNLQLFEIFKVLTGGAVNTWPVKGQIPSSRLSVKYAILHKVAVVNWVPTTPTTSVSKTMARVLYMETHVADMPLRAVETGGGSRAGNDETVQFIRNEIKHLEGMIRTSLARKSVLEARLMSLAREDDPVVDLVASDSEA</sequence>
<comment type="caution">
    <text evidence="1">The sequence shown here is derived from an EMBL/GenBank/DDBJ whole genome shotgun (WGS) entry which is preliminary data.</text>
</comment>
<name>A0AAV3QKN6_LITER</name>
<dbReference type="AlphaFoldDB" id="A0AAV3QKN6"/>
<evidence type="ECO:0008006" key="3">
    <source>
        <dbReference type="Google" id="ProtNLM"/>
    </source>
</evidence>
<evidence type="ECO:0000313" key="2">
    <source>
        <dbReference type="Proteomes" id="UP001454036"/>
    </source>
</evidence>
<dbReference type="EMBL" id="BAABME010004866">
    <property type="protein sequence ID" value="GAA0163831.1"/>
    <property type="molecule type" value="Genomic_DNA"/>
</dbReference>
<gene>
    <name evidence="1" type="ORF">LIER_19605</name>
</gene>
<reference evidence="1 2" key="1">
    <citation type="submission" date="2024-01" db="EMBL/GenBank/DDBJ databases">
        <title>The complete chloroplast genome sequence of Lithospermum erythrorhizon: insights into the phylogenetic relationship among Boraginaceae species and the maternal lineages of purple gromwells.</title>
        <authorList>
            <person name="Okada T."/>
            <person name="Watanabe K."/>
        </authorList>
    </citation>
    <scope>NUCLEOTIDE SEQUENCE [LARGE SCALE GENOMIC DNA]</scope>
</reference>
<dbReference type="Proteomes" id="UP001454036">
    <property type="component" value="Unassembled WGS sequence"/>
</dbReference>
<accession>A0AAV3QKN6</accession>
<protein>
    <recommendedName>
        <fullName evidence="3">Envelope-like protein</fullName>
    </recommendedName>
</protein>
<keyword evidence="2" id="KW-1185">Reference proteome</keyword>
<proteinExistence type="predicted"/>
<organism evidence="1 2">
    <name type="scientific">Lithospermum erythrorhizon</name>
    <name type="common">Purple gromwell</name>
    <name type="synonym">Lithospermum officinale var. erythrorhizon</name>
    <dbReference type="NCBI Taxonomy" id="34254"/>
    <lineage>
        <taxon>Eukaryota</taxon>
        <taxon>Viridiplantae</taxon>
        <taxon>Streptophyta</taxon>
        <taxon>Embryophyta</taxon>
        <taxon>Tracheophyta</taxon>
        <taxon>Spermatophyta</taxon>
        <taxon>Magnoliopsida</taxon>
        <taxon>eudicotyledons</taxon>
        <taxon>Gunneridae</taxon>
        <taxon>Pentapetalae</taxon>
        <taxon>asterids</taxon>
        <taxon>lamiids</taxon>
        <taxon>Boraginales</taxon>
        <taxon>Boraginaceae</taxon>
        <taxon>Boraginoideae</taxon>
        <taxon>Lithospermeae</taxon>
        <taxon>Lithospermum</taxon>
    </lineage>
</organism>